<dbReference type="PANTHER" id="PTHR20859:SF89">
    <property type="entry name" value="INTERFERON LAMBDA RECEPTOR 1 PRECURSOR"/>
    <property type="match status" value="1"/>
</dbReference>
<evidence type="ECO:0000256" key="1">
    <source>
        <dbReference type="SAM" id="MobiDB-lite"/>
    </source>
</evidence>
<dbReference type="Pfam" id="PF09294">
    <property type="entry name" value="Interfer-bind"/>
    <property type="match status" value="1"/>
</dbReference>
<dbReference type="PROSITE" id="PS50853">
    <property type="entry name" value="FN3"/>
    <property type="match status" value="1"/>
</dbReference>
<dbReference type="InterPro" id="IPR015373">
    <property type="entry name" value="Interferon/interleukin_rcp_dom"/>
</dbReference>
<feature type="compositionally biased region" description="Polar residues" evidence="1">
    <location>
        <begin position="338"/>
        <end position="356"/>
    </location>
</feature>
<dbReference type="CDD" id="cd00063">
    <property type="entry name" value="FN3"/>
    <property type="match status" value="1"/>
</dbReference>
<dbReference type="Gene3D" id="2.60.40.10">
    <property type="entry name" value="Immunoglobulins"/>
    <property type="match status" value="2"/>
</dbReference>
<keyword evidence="2" id="KW-0812">Transmembrane</keyword>
<dbReference type="InterPro" id="IPR003961">
    <property type="entry name" value="FN3_dom"/>
</dbReference>
<protein>
    <submittedName>
        <fullName evidence="4">Interferon lambda receptor 1</fullName>
    </submittedName>
</protein>
<dbReference type="InterPro" id="IPR050650">
    <property type="entry name" value="Type-II_Cytokine-TF_Rcpt"/>
</dbReference>
<feature type="compositionally biased region" description="Low complexity" evidence="1">
    <location>
        <begin position="357"/>
        <end position="368"/>
    </location>
</feature>
<feature type="transmembrane region" description="Helical" evidence="2">
    <location>
        <begin position="235"/>
        <end position="256"/>
    </location>
</feature>
<accession>A0AAD1R2A7</accession>
<reference evidence="4" key="1">
    <citation type="submission" date="2022-03" db="EMBL/GenBank/DDBJ databases">
        <authorList>
            <person name="Alioto T."/>
            <person name="Alioto T."/>
            <person name="Gomez Garrido J."/>
        </authorList>
    </citation>
    <scope>NUCLEOTIDE SEQUENCE</scope>
</reference>
<name>A0AAD1R2A7_PELCU</name>
<proteinExistence type="predicted"/>
<dbReference type="Proteomes" id="UP001295444">
    <property type="component" value="Chromosome 01"/>
</dbReference>
<dbReference type="SUPFAM" id="SSF49265">
    <property type="entry name" value="Fibronectin type III"/>
    <property type="match status" value="2"/>
</dbReference>
<dbReference type="EMBL" id="OW240912">
    <property type="protein sequence ID" value="CAH2222477.1"/>
    <property type="molecule type" value="Genomic_DNA"/>
</dbReference>
<keyword evidence="2" id="KW-1133">Transmembrane helix</keyword>
<evidence type="ECO:0000259" key="3">
    <source>
        <dbReference type="PROSITE" id="PS50853"/>
    </source>
</evidence>
<evidence type="ECO:0000313" key="5">
    <source>
        <dbReference type="Proteomes" id="UP001295444"/>
    </source>
</evidence>
<dbReference type="AlphaFoldDB" id="A0AAD1R2A7"/>
<feature type="region of interest" description="Disordered" evidence="1">
    <location>
        <begin position="334"/>
        <end position="373"/>
    </location>
</feature>
<dbReference type="GO" id="GO:0004896">
    <property type="term" value="F:cytokine receptor activity"/>
    <property type="evidence" value="ECO:0007669"/>
    <property type="project" value="TreeGrafter"/>
</dbReference>
<sequence length="497" mass="56800">MLWSYTSQMSIRYSWAFLISQCFVVQIVLAGSLLPPLNVTTVSRNFRIFLVWLPAPENPQDVSYTVHYKLVSETKWKPVKRCKNIKVTECDITCHLKEYYSNYDIRIRTVSKYYISSWINSEKISYMFTVDPDPPILQITHVDKTMHINATLKKPACIRNYEFDVKYVLEIWKIGKPNESILNITTDNSILTQETTGLIGTYCVAAQTIYQVDRKKLSKFSSPICQVFEENNTHWGLVIAVFLFGFLGCGFLLHYYTCRMTNVAKTPHALDFANYKPFFVTPDATLEDYDKFTVTEKKKPHSIIISLSTGHTGVYDDYLSCGFGYTEKHKKKELQSKMGDSTGYTQAPNGSTLSYHSSDSSSSSDFSFGEYSRKSDPTIPLTLDNVKIKGEIVVEKGNQLEISNQKSNVERSPGISQFMENQENVPLDSLWIADQCAQKQSSDCESYDQFSSDNEDSHEQSNEDLTIYRISDSLYNTRQKPSRCTGYGQRGYTARDC</sequence>
<feature type="domain" description="Fibronectin type-III" evidence="3">
    <location>
        <begin position="35"/>
        <end position="133"/>
    </location>
</feature>
<evidence type="ECO:0000313" key="4">
    <source>
        <dbReference type="EMBL" id="CAH2222477.1"/>
    </source>
</evidence>
<dbReference type="InterPro" id="IPR013783">
    <property type="entry name" value="Ig-like_fold"/>
</dbReference>
<organism evidence="4 5">
    <name type="scientific">Pelobates cultripes</name>
    <name type="common">Western spadefoot toad</name>
    <dbReference type="NCBI Taxonomy" id="61616"/>
    <lineage>
        <taxon>Eukaryota</taxon>
        <taxon>Metazoa</taxon>
        <taxon>Chordata</taxon>
        <taxon>Craniata</taxon>
        <taxon>Vertebrata</taxon>
        <taxon>Euteleostomi</taxon>
        <taxon>Amphibia</taxon>
        <taxon>Batrachia</taxon>
        <taxon>Anura</taxon>
        <taxon>Pelobatoidea</taxon>
        <taxon>Pelobatidae</taxon>
        <taxon>Pelobates</taxon>
    </lineage>
</organism>
<dbReference type="InterPro" id="IPR036116">
    <property type="entry name" value="FN3_sf"/>
</dbReference>
<dbReference type="GO" id="GO:0005886">
    <property type="term" value="C:plasma membrane"/>
    <property type="evidence" value="ECO:0007669"/>
    <property type="project" value="TreeGrafter"/>
</dbReference>
<dbReference type="Pfam" id="PF01108">
    <property type="entry name" value="Tissue_fac"/>
    <property type="match status" value="1"/>
</dbReference>
<dbReference type="PANTHER" id="PTHR20859">
    <property type="entry name" value="INTERFERON/INTERLEUKIN RECEPTOR"/>
    <property type="match status" value="1"/>
</dbReference>
<keyword evidence="4" id="KW-0675">Receptor</keyword>
<evidence type="ECO:0000256" key="2">
    <source>
        <dbReference type="SAM" id="Phobius"/>
    </source>
</evidence>
<keyword evidence="2" id="KW-0472">Membrane</keyword>
<gene>
    <name evidence="4" type="ORF">PECUL_23A035746</name>
</gene>
<keyword evidence="5" id="KW-1185">Reference proteome</keyword>